<reference evidence="7" key="1">
    <citation type="submission" date="2020-10" db="EMBL/GenBank/DDBJ databases">
        <authorList>
            <person name="Gilroy R."/>
        </authorList>
    </citation>
    <scope>NUCLEOTIDE SEQUENCE</scope>
    <source>
        <strain evidence="7">7293</strain>
    </source>
</reference>
<evidence type="ECO:0000313" key="7">
    <source>
        <dbReference type="EMBL" id="MBO8436506.1"/>
    </source>
</evidence>
<sequence>MNMLGAYQKGTSVLHRLSPSALVASYLLFLISIILLSTRVIGIGISLLLVILLYRTGGIKLKGAFKSLWKFRVFIVTVFLLNACFQPSGSPLFTWWFVTISLDGAMIGLRMIATVVLVTLLSTLLTSVATPVAITDGLKSLLHPLSYLHLKTDEVATVISLAITMIPVLARESRLILLSSLSRGAAVKDGKLREKALSFVPMVLPLFLAAFRKADELSLAMEARGYSGERNRTKRKSHYSKSDACAVMISILFSISVITLKGVF</sequence>
<dbReference type="InterPro" id="IPR003339">
    <property type="entry name" value="ABC/ECF_trnsptr_transmembrane"/>
</dbReference>
<name>A0A9D9H4X2_9SPIO</name>
<dbReference type="GO" id="GO:0005886">
    <property type="term" value="C:plasma membrane"/>
    <property type="evidence" value="ECO:0007669"/>
    <property type="project" value="UniProtKB-ARBA"/>
</dbReference>
<evidence type="ECO:0000256" key="6">
    <source>
        <dbReference type="SAM" id="Phobius"/>
    </source>
</evidence>
<reference evidence="7" key="2">
    <citation type="journal article" date="2021" name="PeerJ">
        <title>Extensive microbial diversity within the chicken gut microbiome revealed by metagenomics and culture.</title>
        <authorList>
            <person name="Gilroy R."/>
            <person name="Ravi A."/>
            <person name="Getino M."/>
            <person name="Pursley I."/>
            <person name="Horton D.L."/>
            <person name="Alikhan N.F."/>
            <person name="Baker D."/>
            <person name="Gharbi K."/>
            <person name="Hall N."/>
            <person name="Watson M."/>
            <person name="Adriaenssens E.M."/>
            <person name="Foster-Nyarko E."/>
            <person name="Jarju S."/>
            <person name="Secka A."/>
            <person name="Antonio M."/>
            <person name="Oren A."/>
            <person name="Chaudhuri R.R."/>
            <person name="La Ragione R."/>
            <person name="Hildebrand F."/>
            <person name="Pallen M.J."/>
        </authorList>
    </citation>
    <scope>NUCLEOTIDE SEQUENCE</scope>
    <source>
        <strain evidence="7">7293</strain>
    </source>
</reference>
<accession>A0A9D9H4X2</accession>
<proteinExistence type="predicted"/>
<feature type="transmembrane region" description="Helical" evidence="6">
    <location>
        <begin position="73"/>
        <end position="97"/>
    </location>
</feature>
<evidence type="ECO:0000256" key="2">
    <source>
        <dbReference type="ARBA" id="ARBA00022475"/>
    </source>
</evidence>
<evidence type="ECO:0000256" key="1">
    <source>
        <dbReference type="ARBA" id="ARBA00004141"/>
    </source>
</evidence>
<dbReference type="PANTHER" id="PTHR34857">
    <property type="entry name" value="SLL0384 PROTEIN"/>
    <property type="match status" value="1"/>
</dbReference>
<dbReference type="CDD" id="cd16914">
    <property type="entry name" value="EcfT"/>
    <property type="match status" value="1"/>
</dbReference>
<dbReference type="AlphaFoldDB" id="A0A9D9H4X2"/>
<protein>
    <submittedName>
        <fullName evidence="7">Energy-coupling factor transporter transmembrane protein EcfT</fullName>
    </submittedName>
</protein>
<keyword evidence="3 6" id="KW-0812">Transmembrane</keyword>
<feature type="transmembrane region" description="Helical" evidence="6">
    <location>
        <begin position="109"/>
        <end position="134"/>
    </location>
</feature>
<feature type="transmembrane region" description="Helical" evidence="6">
    <location>
        <begin position="26"/>
        <end position="53"/>
    </location>
</feature>
<gene>
    <name evidence="7" type="ORF">IAA97_05965</name>
</gene>
<dbReference type="InterPro" id="IPR051611">
    <property type="entry name" value="ECF_transporter_component"/>
</dbReference>
<evidence type="ECO:0000256" key="5">
    <source>
        <dbReference type="ARBA" id="ARBA00023136"/>
    </source>
</evidence>
<comment type="subcellular location">
    <subcellularLocation>
        <location evidence="1">Membrane</location>
        <topology evidence="1">Multi-pass membrane protein</topology>
    </subcellularLocation>
</comment>
<organism evidence="7 8">
    <name type="scientific">Candidatus Ornithospirochaeta stercoripullorum</name>
    <dbReference type="NCBI Taxonomy" id="2840899"/>
    <lineage>
        <taxon>Bacteria</taxon>
        <taxon>Pseudomonadati</taxon>
        <taxon>Spirochaetota</taxon>
        <taxon>Spirochaetia</taxon>
        <taxon>Spirochaetales</taxon>
        <taxon>Spirochaetaceae</taxon>
        <taxon>Spirochaetaceae incertae sedis</taxon>
        <taxon>Candidatus Ornithospirochaeta</taxon>
    </lineage>
</organism>
<keyword evidence="4 6" id="KW-1133">Transmembrane helix</keyword>
<keyword evidence="2" id="KW-1003">Cell membrane</keyword>
<dbReference type="Pfam" id="PF02361">
    <property type="entry name" value="CbiQ"/>
    <property type="match status" value="1"/>
</dbReference>
<feature type="transmembrane region" description="Helical" evidence="6">
    <location>
        <begin position="244"/>
        <end position="263"/>
    </location>
</feature>
<dbReference type="EMBL" id="JADIMT010000069">
    <property type="protein sequence ID" value="MBO8436506.1"/>
    <property type="molecule type" value="Genomic_DNA"/>
</dbReference>
<keyword evidence="5 6" id="KW-0472">Membrane</keyword>
<dbReference type="Proteomes" id="UP000823615">
    <property type="component" value="Unassembled WGS sequence"/>
</dbReference>
<evidence type="ECO:0000313" key="8">
    <source>
        <dbReference type="Proteomes" id="UP000823615"/>
    </source>
</evidence>
<evidence type="ECO:0000256" key="4">
    <source>
        <dbReference type="ARBA" id="ARBA00022989"/>
    </source>
</evidence>
<evidence type="ECO:0000256" key="3">
    <source>
        <dbReference type="ARBA" id="ARBA00022692"/>
    </source>
</evidence>
<dbReference type="PANTHER" id="PTHR34857:SF2">
    <property type="entry name" value="SLL0384 PROTEIN"/>
    <property type="match status" value="1"/>
</dbReference>
<comment type="caution">
    <text evidence="7">The sequence shown here is derived from an EMBL/GenBank/DDBJ whole genome shotgun (WGS) entry which is preliminary data.</text>
</comment>